<dbReference type="PANTHER" id="PTHR47515:SF1">
    <property type="entry name" value="BLR2054 PROTEIN"/>
    <property type="match status" value="1"/>
</dbReference>
<dbReference type="Pfam" id="PF13683">
    <property type="entry name" value="rve_3"/>
    <property type="match status" value="1"/>
</dbReference>
<dbReference type="RefSeq" id="WP_377354933.1">
    <property type="nucleotide sequence ID" value="NZ_JBHTLQ010000124.1"/>
</dbReference>
<dbReference type="EMBL" id="JBHTLQ010000124">
    <property type="protein sequence ID" value="MFD1193047.1"/>
    <property type="molecule type" value="Genomic_DNA"/>
</dbReference>
<evidence type="ECO:0000313" key="3">
    <source>
        <dbReference type="Proteomes" id="UP001597216"/>
    </source>
</evidence>
<evidence type="ECO:0000313" key="2">
    <source>
        <dbReference type="EMBL" id="MFD1193047.1"/>
    </source>
</evidence>
<name>A0ABW3TAP8_9CAUL</name>
<dbReference type="InterPro" id="IPR036397">
    <property type="entry name" value="RNaseH_sf"/>
</dbReference>
<sequence>EALALVVDTSIGGHRMARELDILIARRGRPATIVSDNGTEMTSRAMLEWTNRTGIDWHYIAPGKPQQNGFVESFNGKLRDECLNEEIFANLAEARAVIERWRLDYNHVRPHSAHGGLTPEAVRLNPAAGRLRNLEGYAARPLPPALQINYHPPGLS</sequence>
<dbReference type="PROSITE" id="PS50994">
    <property type="entry name" value="INTEGRASE"/>
    <property type="match status" value="1"/>
</dbReference>
<proteinExistence type="predicted"/>
<feature type="domain" description="Integrase catalytic" evidence="1">
    <location>
        <begin position="1"/>
        <end position="127"/>
    </location>
</feature>
<dbReference type="Gene3D" id="3.30.420.10">
    <property type="entry name" value="Ribonuclease H-like superfamily/Ribonuclease H"/>
    <property type="match status" value="1"/>
</dbReference>
<evidence type="ECO:0000259" key="1">
    <source>
        <dbReference type="PROSITE" id="PS50994"/>
    </source>
</evidence>
<dbReference type="InterPro" id="IPR012337">
    <property type="entry name" value="RNaseH-like_sf"/>
</dbReference>
<dbReference type="Proteomes" id="UP001597216">
    <property type="component" value="Unassembled WGS sequence"/>
</dbReference>
<dbReference type="PANTHER" id="PTHR47515">
    <property type="entry name" value="LOW CALCIUM RESPONSE LOCUS PROTEIN T"/>
    <property type="match status" value="1"/>
</dbReference>
<gene>
    <name evidence="2" type="ORF">ACFQ27_20875</name>
</gene>
<feature type="non-terminal residue" evidence="2">
    <location>
        <position position="1"/>
    </location>
</feature>
<reference evidence="3" key="1">
    <citation type="journal article" date="2019" name="Int. J. Syst. Evol. Microbiol.">
        <title>The Global Catalogue of Microorganisms (GCM) 10K type strain sequencing project: providing services to taxonomists for standard genome sequencing and annotation.</title>
        <authorList>
            <consortium name="The Broad Institute Genomics Platform"/>
            <consortium name="The Broad Institute Genome Sequencing Center for Infectious Disease"/>
            <person name="Wu L."/>
            <person name="Ma J."/>
        </authorList>
    </citation>
    <scope>NUCLEOTIDE SEQUENCE [LARGE SCALE GENOMIC DNA]</scope>
    <source>
        <strain evidence="3">CCUG 55074</strain>
    </source>
</reference>
<keyword evidence="3" id="KW-1185">Reference proteome</keyword>
<organism evidence="2 3">
    <name type="scientific">Phenylobacterium conjunctum</name>
    <dbReference type="NCBI Taxonomy" id="1298959"/>
    <lineage>
        <taxon>Bacteria</taxon>
        <taxon>Pseudomonadati</taxon>
        <taxon>Pseudomonadota</taxon>
        <taxon>Alphaproteobacteria</taxon>
        <taxon>Caulobacterales</taxon>
        <taxon>Caulobacteraceae</taxon>
        <taxon>Phenylobacterium</taxon>
    </lineage>
</organism>
<accession>A0ABW3TAP8</accession>
<dbReference type="InterPro" id="IPR001584">
    <property type="entry name" value="Integrase_cat-core"/>
</dbReference>
<dbReference type="SUPFAM" id="SSF53098">
    <property type="entry name" value="Ribonuclease H-like"/>
    <property type="match status" value="1"/>
</dbReference>
<protein>
    <submittedName>
        <fullName evidence="2">Integrase core domain-containing protein</fullName>
    </submittedName>
</protein>
<comment type="caution">
    <text evidence="2">The sequence shown here is derived from an EMBL/GenBank/DDBJ whole genome shotgun (WGS) entry which is preliminary data.</text>
</comment>